<evidence type="ECO:0000256" key="10">
    <source>
        <dbReference type="ARBA" id="ARBA00023136"/>
    </source>
</evidence>
<sequence length="569" mass="59853">MTALRDRLMSWEGFLLLVLAVLYLGNALASPVFLTVGNQINLFQLSIEKVIVALAMTFVIINGEIDLSVASVMGLAACLFGWLVEQGLPAWGAIPLVLLAGAACGAFNALWIVRAGLPSLVVTLATLIGFRGLARILVEDRGIGGFPDWFNKLGQQPLLGPLPLALMLWAVMALAAWVLLERTAFGRKVTVIGANRAVAEFSGLPVGRVKTTLFVASSTVAALAGLLYAARLGAVRGDIAQGFELDIITIVLLGGVSIFGGVGSITGTVLAILIVLSLRNGMQLANLTGHIQSGILGGAADPVGHGAHLPRLGAAPSASRGSGMTEPAIPFAADPLAGLAAPLGRKTASELVVTRVLDLMRAGHLKPGDRLPPERELARTLAVSRPTLREALRALSILGVLEIRHGGGAIVAAPDPGELLQPLDLFVSLGAGDMVAVFEARIAFEPLIAARAAEGLTADQLARLSELVAAQTAHPEDAELFHDTDIELHKTILDAAGNPYLTRFGRLLQVLGDQGRKAYQKRRHLRLRSIADHQTLIAALGARDAEAAQRAMRQHMVNVLAAIREATGR</sequence>
<evidence type="ECO:0000256" key="4">
    <source>
        <dbReference type="ARBA" id="ARBA00022475"/>
    </source>
</evidence>
<dbReference type="PANTHER" id="PTHR32196">
    <property type="entry name" value="ABC TRANSPORTER PERMEASE PROTEIN YPHD-RELATED-RELATED"/>
    <property type="match status" value="1"/>
</dbReference>
<feature type="transmembrane region" description="Helical" evidence="14">
    <location>
        <begin position="211"/>
        <end position="230"/>
    </location>
</feature>
<name>S9S327_9RHOB</name>
<dbReference type="PANTHER" id="PTHR32196:SF71">
    <property type="entry name" value="AUTOINDUCER 2 IMPORT SYSTEM PERMEASE PROTEIN LSRD"/>
    <property type="match status" value="1"/>
</dbReference>
<dbReference type="InterPro" id="IPR008920">
    <property type="entry name" value="TF_FadR/GntR_C"/>
</dbReference>
<dbReference type="Pfam" id="PF07729">
    <property type="entry name" value="FCD"/>
    <property type="match status" value="1"/>
</dbReference>
<dbReference type="GO" id="GO:0003700">
    <property type="term" value="F:DNA-binding transcription factor activity"/>
    <property type="evidence" value="ECO:0007669"/>
    <property type="project" value="InterPro"/>
</dbReference>
<dbReference type="EMBL" id="AOLV01000020">
    <property type="protein sequence ID" value="EPX84580.1"/>
    <property type="molecule type" value="Genomic_DNA"/>
</dbReference>
<keyword evidence="9" id="KW-0238">DNA-binding</keyword>
<dbReference type="CDD" id="cd07377">
    <property type="entry name" value="WHTH_GntR"/>
    <property type="match status" value="1"/>
</dbReference>
<comment type="subcellular location">
    <subcellularLocation>
        <location evidence="1">Cell membrane</location>
        <topology evidence="1">Multi-pass membrane protein</topology>
    </subcellularLocation>
</comment>
<comment type="subunit">
    <text evidence="2">The complex is composed of two ATP-binding proteins (LsrA), two transmembrane proteins (LsrC and LsrD) and a solute-binding protein (LsrB).</text>
</comment>
<dbReference type="GO" id="GO:0003677">
    <property type="term" value="F:DNA binding"/>
    <property type="evidence" value="ECO:0007669"/>
    <property type="project" value="UniProtKB-KW"/>
</dbReference>
<evidence type="ECO:0000256" key="11">
    <source>
        <dbReference type="ARBA" id="ARBA00023163"/>
    </source>
</evidence>
<dbReference type="InterPro" id="IPR001851">
    <property type="entry name" value="ABC_transp_permease"/>
</dbReference>
<feature type="domain" description="HTH gntR-type" evidence="15">
    <location>
        <begin position="346"/>
        <end position="414"/>
    </location>
</feature>
<proteinExistence type="predicted"/>
<evidence type="ECO:0000313" key="17">
    <source>
        <dbReference type="Proteomes" id="UP000015346"/>
    </source>
</evidence>
<dbReference type="SMART" id="SM00895">
    <property type="entry name" value="FCD"/>
    <property type="match status" value="1"/>
</dbReference>
<dbReference type="SUPFAM" id="SSF48008">
    <property type="entry name" value="GntR ligand-binding domain-like"/>
    <property type="match status" value="1"/>
</dbReference>
<protein>
    <recommendedName>
        <fullName evidence="13">Autoinducer 2 import system permease protein LsrD</fullName>
    </recommendedName>
</protein>
<evidence type="ECO:0000256" key="9">
    <source>
        <dbReference type="ARBA" id="ARBA00023125"/>
    </source>
</evidence>
<evidence type="ECO:0000256" key="1">
    <source>
        <dbReference type="ARBA" id="ARBA00004651"/>
    </source>
</evidence>
<feature type="transmembrane region" description="Helical" evidence="14">
    <location>
        <begin position="90"/>
        <end position="113"/>
    </location>
</feature>
<feature type="transmembrane region" description="Helical" evidence="14">
    <location>
        <begin position="158"/>
        <end position="180"/>
    </location>
</feature>
<dbReference type="InterPro" id="IPR000524">
    <property type="entry name" value="Tscrpt_reg_HTH_GntR"/>
</dbReference>
<gene>
    <name evidence="16" type="ORF">ruthe_01938</name>
</gene>
<dbReference type="PRINTS" id="PR00035">
    <property type="entry name" value="HTHGNTR"/>
</dbReference>
<accession>S9S327</accession>
<feature type="transmembrane region" description="Helical" evidence="14">
    <location>
        <begin position="250"/>
        <end position="276"/>
    </location>
</feature>
<keyword evidence="10 14" id="KW-0472">Membrane</keyword>
<keyword evidence="3" id="KW-0813">Transport</keyword>
<dbReference type="HOGENOM" id="CLU_478872_0_0_5"/>
<feature type="transmembrane region" description="Helical" evidence="14">
    <location>
        <begin position="120"/>
        <end position="138"/>
    </location>
</feature>
<evidence type="ECO:0000256" key="3">
    <source>
        <dbReference type="ARBA" id="ARBA00022448"/>
    </source>
</evidence>
<evidence type="ECO:0000313" key="16">
    <source>
        <dbReference type="EMBL" id="EPX84580.1"/>
    </source>
</evidence>
<keyword evidence="6 14" id="KW-0812">Transmembrane</keyword>
<keyword evidence="7 14" id="KW-1133">Transmembrane helix</keyword>
<evidence type="ECO:0000256" key="13">
    <source>
        <dbReference type="ARBA" id="ARBA00039381"/>
    </source>
</evidence>
<dbReference type="PROSITE" id="PS50949">
    <property type="entry name" value="HTH_GNTR"/>
    <property type="match status" value="1"/>
</dbReference>
<dbReference type="PATRIC" id="fig|1123069.3.peg.1907"/>
<dbReference type="InterPro" id="IPR036390">
    <property type="entry name" value="WH_DNA-bd_sf"/>
</dbReference>
<dbReference type="AlphaFoldDB" id="S9S327"/>
<evidence type="ECO:0000256" key="12">
    <source>
        <dbReference type="ARBA" id="ARBA00025439"/>
    </source>
</evidence>
<keyword evidence="5" id="KW-0997">Cell inner membrane</keyword>
<dbReference type="Proteomes" id="UP000015346">
    <property type="component" value="Unassembled WGS sequence"/>
</dbReference>
<evidence type="ECO:0000256" key="5">
    <source>
        <dbReference type="ARBA" id="ARBA00022519"/>
    </source>
</evidence>
<evidence type="ECO:0000256" key="6">
    <source>
        <dbReference type="ARBA" id="ARBA00022692"/>
    </source>
</evidence>
<dbReference type="Gene3D" id="1.20.120.530">
    <property type="entry name" value="GntR ligand-binding domain-like"/>
    <property type="match status" value="1"/>
</dbReference>
<feature type="transmembrane region" description="Helical" evidence="14">
    <location>
        <begin position="67"/>
        <end position="84"/>
    </location>
</feature>
<keyword evidence="4" id="KW-1003">Cell membrane</keyword>
<dbReference type="CDD" id="cd06579">
    <property type="entry name" value="TM_PBP1_transp_AraH_like"/>
    <property type="match status" value="1"/>
</dbReference>
<dbReference type="GO" id="GO:0005886">
    <property type="term" value="C:plasma membrane"/>
    <property type="evidence" value="ECO:0007669"/>
    <property type="project" value="UniProtKB-SubCell"/>
</dbReference>
<evidence type="ECO:0000256" key="8">
    <source>
        <dbReference type="ARBA" id="ARBA00023015"/>
    </source>
</evidence>
<keyword evidence="17" id="KW-1185">Reference proteome</keyword>
<evidence type="ECO:0000256" key="7">
    <source>
        <dbReference type="ARBA" id="ARBA00022989"/>
    </source>
</evidence>
<dbReference type="STRING" id="1123069.ruthe_01938"/>
<dbReference type="Pfam" id="PF02653">
    <property type="entry name" value="BPD_transp_2"/>
    <property type="match status" value="1"/>
</dbReference>
<keyword evidence="8" id="KW-0805">Transcription regulation</keyword>
<dbReference type="InterPro" id="IPR036388">
    <property type="entry name" value="WH-like_DNA-bd_sf"/>
</dbReference>
<dbReference type="Pfam" id="PF00392">
    <property type="entry name" value="GntR"/>
    <property type="match status" value="1"/>
</dbReference>
<feature type="transmembrane region" description="Helical" evidence="14">
    <location>
        <begin position="39"/>
        <end position="60"/>
    </location>
</feature>
<evidence type="ECO:0000259" key="15">
    <source>
        <dbReference type="PROSITE" id="PS50949"/>
    </source>
</evidence>
<dbReference type="SMART" id="SM00345">
    <property type="entry name" value="HTH_GNTR"/>
    <property type="match status" value="1"/>
</dbReference>
<dbReference type="Gene3D" id="1.10.10.10">
    <property type="entry name" value="Winged helix-like DNA-binding domain superfamily/Winged helix DNA-binding domain"/>
    <property type="match status" value="1"/>
</dbReference>
<comment type="caution">
    <text evidence="16">The sequence shown here is derived from an EMBL/GenBank/DDBJ whole genome shotgun (WGS) entry which is preliminary data.</text>
</comment>
<keyword evidence="11" id="KW-0804">Transcription</keyword>
<dbReference type="SUPFAM" id="SSF46785">
    <property type="entry name" value="Winged helix' DNA-binding domain"/>
    <property type="match status" value="1"/>
</dbReference>
<dbReference type="RefSeq" id="WP_021098025.1">
    <property type="nucleotide sequence ID" value="NZ_KE557321.1"/>
</dbReference>
<organism evidence="16 17">
    <name type="scientific">Rubellimicrobium thermophilum DSM 16684</name>
    <dbReference type="NCBI Taxonomy" id="1123069"/>
    <lineage>
        <taxon>Bacteria</taxon>
        <taxon>Pseudomonadati</taxon>
        <taxon>Pseudomonadota</taxon>
        <taxon>Alphaproteobacteria</taxon>
        <taxon>Rhodobacterales</taxon>
        <taxon>Roseobacteraceae</taxon>
        <taxon>Rubellimicrobium</taxon>
    </lineage>
</organism>
<dbReference type="InterPro" id="IPR011711">
    <property type="entry name" value="GntR_C"/>
</dbReference>
<comment type="function">
    <text evidence="12">Part of the ABC transporter complex LsrABCD involved in autoinducer 2 (AI-2) import. Probably responsible for the translocation of the substrate across the membrane.</text>
</comment>
<evidence type="ECO:0000256" key="14">
    <source>
        <dbReference type="SAM" id="Phobius"/>
    </source>
</evidence>
<evidence type="ECO:0000256" key="2">
    <source>
        <dbReference type="ARBA" id="ARBA00011262"/>
    </source>
</evidence>
<dbReference type="GO" id="GO:0022857">
    <property type="term" value="F:transmembrane transporter activity"/>
    <property type="evidence" value="ECO:0007669"/>
    <property type="project" value="InterPro"/>
</dbReference>
<reference evidence="16 17" key="1">
    <citation type="journal article" date="2013" name="Stand. Genomic Sci.">
        <title>Genome sequence of the reddish-pigmented Rubellimicrobium thermophilum type strain (DSM 16684(T)), a member of the Roseobacter clade.</title>
        <authorList>
            <person name="Fiebig A."/>
            <person name="Riedel T."/>
            <person name="Gronow S."/>
            <person name="Petersen J."/>
            <person name="Klenk H.P."/>
            <person name="Goker M."/>
        </authorList>
    </citation>
    <scope>NUCLEOTIDE SEQUENCE [LARGE SCALE GENOMIC DNA]</scope>
    <source>
        <strain evidence="16 17">DSM 16684</strain>
    </source>
</reference>